<feature type="compositionally biased region" description="Polar residues" evidence="1">
    <location>
        <begin position="954"/>
        <end position="973"/>
    </location>
</feature>
<feature type="compositionally biased region" description="Low complexity" evidence="1">
    <location>
        <begin position="1156"/>
        <end position="1167"/>
    </location>
</feature>
<reference evidence="2 3" key="1">
    <citation type="journal article" date="2004" name="Science">
        <title>The genome of the diatom Thalassiosira pseudonana: ecology, evolution, and metabolism.</title>
        <authorList>
            <person name="Armbrust E.V."/>
            <person name="Berges J.A."/>
            <person name="Bowler C."/>
            <person name="Green B.R."/>
            <person name="Martinez D."/>
            <person name="Putnam N.H."/>
            <person name="Zhou S."/>
            <person name="Allen A.E."/>
            <person name="Apt K.E."/>
            <person name="Bechner M."/>
            <person name="Brzezinski M.A."/>
            <person name="Chaal B.K."/>
            <person name="Chiovitti A."/>
            <person name="Davis A.K."/>
            <person name="Demarest M.S."/>
            <person name="Detter J.C."/>
            <person name="Glavina T."/>
            <person name="Goodstein D."/>
            <person name="Hadi M.Z."/>
            <person name="Hellsten U."/>
            <person name="Hildebrand M."/>
            <person name="Jenkins B.D."/>
            <person name="Jurka J."/>
            <person name="Kapitonov V.V."/>
            <person name="Kroger N."/>
            <person name="Lau W.W."/>
            <person name="Lane T.W."/>
            <person name="Larimer F.W."/>
            <person name="Lippmeier J.C."/>
            <person name="Lucas S."/>
            <person name="Medina M."/>
            <person name="Montsant A."/>
            <person name="Obornik M."/>
            <person name="Parker M.S."/>
            <person name="Palenik B."/>
            <person name="Pazour G.J."/>
            <person name="Richardson P.M."/>
            <person name="Rynearson T.A."/>
            <person name="Saito M.A."/>
            <person name="Schwartz D.C."/>
            <person name="Thamatrakoln K."/>
            <person name="Valentin K."/>
            <person name="Vardi A."/>
            <person name="Wilkerson F.P."/>
            <person name="Rokhsar D.S."/>
        </authorList>
    </citation>
    <scope>NUCLEOTIDE SEQUENCE [LARGE SCALE GENOMIC DNA]</scope>
    <source>
        <strain evidence="2 3">CCMP1335</strain>
    </source>
</reference>
<feature type="compositionally biased region" description="Low complexity" evidence="1">
    <location>
        <begin position="281"/>
        <end position="295"/>
    </location>
</feature>
<feature type="region of interest" description="Disordered" evidence="1">
    <location>
        <begin position="1154"/>
        <end position="1196"/>
    </location>
</feature>
<gene>
    <name evidence="2" type="ORF">THAPS_23642</name>
</gene>
<dbReference type="EMBL" id="CP001160">
    <property type="protein sequence ID" value="ACI65075.1"/>
    <property type="molecule type" value="Genomic_DNA"/>
</dbReference>
<feature type="compositionally biased region" description="Basic and acidic residues" evidence="1">
    <location>
        <begin position="1122"/>
        <end position="1136"/>
    </location>
</feature>
<protein>
    <submittedName>
        <fullName evidence="2">Uncharacterized protein</fullName>
    </submittedName>
</protein>
<feature type="region of interest" description="Disordered" evidence="1">
    <location>
        <begin position="1114"/>
        <end position="1136"/>
    </location>
</feature>
<feature type="compositionally biased region" description="Basic and acidic residues" evidence="1">
    <location>
        <begin position="715"/>
        <end position="726"/>
    </location>
</feature>
<accession>B5YP00</accession>
<dbReference type="GeneID" id="7450620"/>
<name>B5YP00_THAPS</name>
<dbReference type="AlphaFoldDB" id="B5YP00"/>
<dbReference type="PaxDb" id="35128-Thaps23642"/>
<feature type="region of interest" description="Disordered" evidence="1">
    <location>
        <begin position="483"/>
        <end position="842"/>
    </location>
</feature>
<dbReference type="RefSeq" id="XP_002296358.1">
    <property type="nucleotide sequence ID" value="XM_002296322.1"/>
</dbReference>
<sequence length="1196" mass="128923">MADVNENGACPIHPVIQLRRRQRRTGEWKTILTTCPLCASGLPATPAEALGGVNNGGRGSVFEDDDDNTVSSRVSTRSTLSTRSALSTRSSTRASAARSGSRTSARATSSPLRQTLPSTASSTLSSSSSRSAVDSSSSRHRAIHKLSTTESENETDDDNSYISHRSALSSALSTSRSISSASTRKVENSSSSSGGGNGGGEHSSHGDANSNHSGSVASSNHSSSLLQQQQQQPMGVRFHPETKVASPSCSGSEDGSDDHYQRQQQHQQLQGEGDLDESDRSSSSGGSVPSSQSYHSQDDGDVQGGGGREDSNELLNSLLGEGTNAFRSSANLEGGESYNVYNDEEEDDEQSYDTLPGQYGGDGGGGASGKSIMPPSALRPSKFGPSSAAVTEGSIVPYGLNDTNDNVQEEDDGYNGSRDNHMNHNSLYDVLRDGPSSQRHHEVKSHHNHRPPPPPRRDNSDELHEGYNQDLGGMMCHEIVPVESANNHTSNDTRRNSGNRMGRESGGSLTSNDGIMMGGGSVKGSAQQQQQQRGRDSVLSSQRDSSTTRGRDTSRSRQPTRESSVPRPPPRTGRSRSRSRQPAPPSTSVCQPCQQPPPPPPPQQQQQQPVSILKNGRGNLPPMTSSRDEEFEHEYDEHPMHYQQQQQQSHSQQHMTPPNNRMREPPSTPQDDYDEYGRGRNNRMQQHQSQSPVGLQPHPNQQQTPQGILRGPPNQRERSLPPEHRRGNSAGMMTPNNNKMNNRSIPQAPRSGPVYLPSDVRDSSSIHSSDHGYNQPPMPTIPPLEQQRSPPPKKKSTRKERRHSNSQAGYTESETNPESSDAISVDNDNSDVMPVTKASEFDDKGRCVNHPHIRLRKKKMLGGWKVMLVNCPDCCIEEMLKMRRNGQDGNKGGTPGKSKSKNHPPLQRSPSLDSSNGSRGMPPISQLTIRNKDKEGDDDDERSISSGSSASEITYGTKTDYSRSSSGMQSWQNYVPPPTGGGGGGADNSGTSGSGPHRVTRMPFTDAYGDKGWYTGEVASGSGLPHGKGTMHYCDGRMRSGYWSNGLAAGGTNASGSGNNNGGAGKGDSKKQGMRPSTSSNSVSSLNSHNRKEQQQQRRGVVCGLEWTDLEGHAGFYTGETDDGREPHGLGSQRYHDGRVLEGEWYHGEFERRKNVGGFSSSNANSSVGGGRGMRGDGSVLSNKSSGRPRGHVPQY</sequence>
<feature type="compositionally biased region" description="Low complexity" evidence="1">
    <location>
        <begin position="944"/>
        <end position="953"/>
    </location>
</feature>
<feature type="compositionally biased region" description="Polar residues" evidence="1">
    <location>
        <begin position="908"/>
        <end position="918"/>
    </location>
</feature>
<dbReference type="KEGG" id="tps:THAPS_23642"/>
<feature type="compositionally biased region" description="Polar residues" evidence="1">
    <location>
        <begin position="805"/>
        <end position="822"/>
    </location>
</feature>
<feature type="compositionally biased region" description="Low complexity" evidence="1">
    <location>
        <begin position="162"/>
        <end position="192"/>
    </location>
</feature>
<dbReference type="HOGENOM" id="CLU_271327_0_0_1"/>
<feature type="compositionally biased region" description="Low complexity" evidence="1">
    <location>
        <begin position="118"/>
        <end position="136"/>
    </location>
</feature>
<feature type="compositionally biased region" description="Basic and acidic residues" evidence="1">
    <location>
        <begin position="759"/>
        <end position="770"/>
    </location>
</feature>
<feature type="compositionally biased region" description="Low complexity" evidence="1">
    <location>
        <begin position="643"/>
        <end position="654"/>
    </location>
</feature>
<feature type="compositionally biased region" description="Basic residues" evidence="1">
    <location>
        <begin position="1187"/>
        <end position="1196"/>
    </location>
</feature>
<feature type="compositionally biased region" description="Low complexity" evidence="1">
    <location>
        <begin position="1077"/>
        <end position="1088"/>
    </location>
</feature>
<feature type="region of interest" description="Disordered" evidence="1">
    <location>
        <begin position="1052"/>
        <end position="1100"/>
    </location>
</feature>
<feature type="compositionally biased region" description="Basic residues" evidence="1">
    <location>
        <begin position="441"/>
        <end position="450"/>
    </location>
</feature>
<feature type="compositionally biased region" description="Basic residues" evidence="1">
    <location>
        <begin position="791"/>
        <end position="804"/>
    </location>
</feature>
<feature type="compositionally biased region" description="Low complexity" evidence="1">
    <location>
        <begin position="69"/>
        <end position="110"/>
    </location>
</feature>
<keyword evidence="3" id="KW-1185">Reference proteome</keyword>
<evidence type="ECO:0000256" key="1">
    <source>
        <dbReference type="SAM" id="MobiDB-lite"/>
    </source>
</evidence>
<feature type="compositionally biased region" description="Polar residues" evidence="1">
    <location>
        <begin position="682"/>
        <end position="706"/>
    </location>
</feature>
<evidence type="ECO:0000313" key="3">
    <source>
        <dbReference type="Proteomes" id="UP000001449"/>
    </source>
</evidence>
<feature type="compositionally biased region" description="Polar residues" evidence="1">
    <location>
        <begin position="734"/>
        <end position="745"/>
    </location>
</feature>
<evidence type="ECO:0000313" key="2">
    <source>
        <dbReference type="EMBL" id="ACI65075.1"/>
    </source>
</evidence>
<feature type="compositionally biased region" description="Basic and acidic residues" evidence="1">
    <location>
        <begin position="455"/>
        <end position="467"/>
    </location>
</feature>
<dbReference type="Proteomes" id="UP000001449">
    <property type="component" value="Chromosome 7"/>
</dbReference>
<feature type="compositionally biased region" description="Gly residues" evidence="1">
    <location>
        <begin position="358"/>
        <end position="368"/>
    </location>
</feature>
<reference evidence="2 3" key="2">
    <citation type="journal article" date="2008" name="Nature">
        <title>The Phaeodactylum genome reveals the evolutionary history of diatom genomes.</title>
        <authorList>
            <person name="Bowler C."/>
            <person name="Allen A.E."/>
            <person name="Badger J.H."/>
            <person name="Grimwood J."/>
            <person name="Jabbari K."/>
            <person name="Kuo A."/>
            <person name="Maheswari U."/>
            <person name="Martens C."/>
            <person name="Maumus F."/>
            <person name="Otillar R.P."/>
            <person name="Rayko E."/>
            <person name="Salamov A."/>
            <person name="Vandepoele K."/>
            <person name="Beszteri B."/>
            <person name="Gruber A."/>
            <person name="Heijde M."/>
            <person name="Katinka M."/>
            <person name="Mock T."/>
            <person name="Valentin K."/>
            <person name="Verret F."/>
            <person name="Berges J.A."/>
            <person name="Brownlee C."/>
            <person name="Cadoret J.P."/>
            <person name="Chiovitti A."/>
            <person name="Choi C.J."/>
            <person name="Coesel S."/>
            <person name="De Martino A."/>
            <person name="Detter J.C."/>
            <person name="Durkin C."/>
            <person name="Falciatore A."/>
            <person name="Fournet J."/>
            <person name="Haruta M."/>
            <person name="Huysman M.J."/>
            <person name="Jenkins B.D."/>
            <person name="Jiroutova K."/>
            <person name="Jorgensen R.E."/>
            <person name="Joubert Y."/>
            <person name="Kaplan A."/>
            <person name="Kroger N."/>
            <person name="Kroth P.G."/>
            <person name="La Roche J."/>
            <person name="Lindquist E."/>
            <person name="Lommer M."/>
            <person name="Martin-Jezequel V."/>
            <person name="Lopez P.J."/>
            <person name="Lucas S."/>
            <person name="Mangogna M."/>
            <person name="McGinnis K."/>
            <person name="Medlin L.K."/>
            <person name="Montsant A."/>
            <person name="Oudot-Le Secq M.P."/>
            <person name="Napoli C."/>
            <person name="Obornik M."/>
            <person name="Parker M.S."/>
            <person name="Petit J.L."/>
            <person name="Porcel B.M."/>
            <person name="Poulsen N."/>
            <person name="Robison M."/>
            <person name="Rychlewski L."/>
            <person name="Rynearson T.A."/>
            <person name="Schmutz J."/>
            <person name="Shapiro H."/>
            <person name="Siaut M."/>
            <person name="Stanley M."/>
            <person name="Sussman M.R."/>
            <person name="Taylor A.R."/>
            <person name="Vardi A."/>
            <person name="von Dassow P."/>
            <person name="Vyverman W."/>
            <person name="Willis A."/>
            <person name="Wyrwicz L.S."/>
            <person name="Rokhsar D.S."/>
            <person name="Weissenbach J."/>
            <person name="Armbrust E.V."/>
            <person name="Green B.R."/>
            <person name="Van de Peer Y."/>
            <person name="Grigoriev I.V."/>
        </authorList>
    </citation>
    <scope>NUCLEOTIDE SEQUENCE [LARGE SCALE GENOMIC DNA]</scope>
    <source>
        <strain evidence="2 3">CCMP1335</strain>
    </source>
</reference>
<dbReference type="InParanoid" id="B5YP00"/>
<feature type="region of interest" description="Disordered" evidence="1">
    <location>
        <begin position="885"/>
        <end position="1003"/>
    </location>
</feature>
<feature type="region of interest" description="Disordered" evidence="1">
    <location>
        <begin position="344"/>
        <end position="469"/>
    </location>
</feature>
<proteinExistence type="predicted"/>
<feature type="compositionally biased region" description="Pro residues" evidence="1">
    <location>
        <begin position="594"/>
        <end position="603"/>
    </location>
</feature>
<dbReference type="OMA" id="LEMANHA"/>
<feature type="compositionally biased region" description="Low complexity" evidence="1">
    <location>
        <begin position="206"/>
        <end position="232"/>
    </location>
</feature>
<feature type="region of interest" description="Disordered" evidence="1">
    <location>
        <begin position="56"/>
        <end position="320"/>
    </location>
</feature>
<feature type="compositionally biased region" description="Basic and acidic residues" evidence="1">
    <location>
        <begin position="626"/>
        <end position="640"/>
    </location>
</feature>
<organism evidence="2 3">
    <name type="scientific">Thalassiosira pseudonana</name>
    <name type="common">Marine diatom</name>
    <name type="synonym">Cyclotella nana</name>
    <dbReference type="NCBI Taxonomy" id="35128"/>
    <lineage>
        <taxon>Eukaryota</taxon>
        <taxon>Sar</taxon>
        <taxon>Stramenopiles</taxon>
        <taxon>Ochrophyta</taxon>
        <taxon>Bacillariophyta</taxon>
        <taxon>Coscinodiscophyceae</taxon>
        <taxon>Thalassiosirophycidae</taxon>
        <taxon>Thalassiosirales</taxon>
        <taxon>Thalassiosiraceae</taxon>
        <taxon>Thalassiosira</taxon>
    </lineage>
</organism>